<dbReference type="GO" id="GO:0004521">
    <property type="term" value="F:RNA endonuclease activity"/>
    <property type="evidence" value="ECO:0007669"/>
    <property type="project" value="TreeGrafter"/>
</dbReference>
<name>A0A1K2ISP1_9FLAO</name>
<dbReference type="EMBL" id="FPKV01000015">
    <property type="protein sequence ID" value="SFZ95208.1"/>
    <property type="molecule type" value="Genomic_DNA"/>
</dbReference>
<dbReference type="STRING" id="369401.SAMN05428642_1154"/>
<dbReference type="OrthoDB" id="129822at2"/>
<dbReference type="GO" id="GO:0016075">
    <property type="term" value="P:rRNA catabolic process"/>
    <property type="evidence" value="ECO:0007669"/>
    <property type="project" value="TreeGrafter"/>
</dbReference>
<dbReference type="InterPro" id="IPR011067">
    <property type="entry name" value="Plasmid_toxin/cell-grow_inhib"/>
</dbReference>
<gene>
    <name evidence="1" type="ORF">SAMN05428642_1154</name>
</gene>
<keyword evidence="2" id="KW-1185">Reference proteome</keyword>
<evidence type="ECO:0000313" key="1">
    <source>
        <dbReference type="EMBL" id="SFZ95208.1"/>
    </source>
</evidence>
<proteinExistence type="predicted"/>
<dbReference type="Proteomes" id="UP000182544">
    <property type="component" value="Unassembled WGS sequence"/>
</dbReference>
<dbReference type="Pfam" id="PF02452">
    <property type="entry name" value="PemK_toxin"/>
    <property type="match status" value="1"/>
</dbReference>
<protein>
    <submittedName>
        <fullName evidence="1">mRNA interferase MazF</fullName>
    </submittedName>
</protein>
<evidence type="ECO:0000313" key="2">
    <source>
        <dbReference type="Proteomes" id="UP000182544"/>
    </source>
</evidence>
<dbReference type="SUPFAM" id="SSF50118">
    <property type="entry name" value="Cell growth inhibitor/plasmid maintenance toxic component"/>
    <property type="match status" value="1"/>
</dbReference>
<dbReference type="GO" id="GO:0003677">
    <property type="term" value="F:DNA binding"/>
    <property type="evidence" value="ECO:0007669"/>
    <property type="project" value="InterPro"/>
</dbReference>
<dbReference type="PANTHER" id="PTHR33988">
    <property type="entry name" value="ENDORIBONUCLEASE MAZF-RELATED"/>
    <property type="match status" value="1"/>
</dbReference>
<reference evidence="1 2" key="1">
    <citation type="submission" date="2016-10" db="EMBL/GenBank/DDBJ databases">
        <authorList>
            <person name="de Groot N.N."/>
        </authorList>
    </citation>
    <scope>NUCLEOTIDE SEQUENCE [LARGE SCALE GENOMIC DNA]</scope>
    <source>
        <strain evidence="1 2">DSM 18180</strain>
    </source>
</reference>
<organism evidence="1 2">
    <name type="scientific">Flaviramulus basaltis</name>
    <dbReference type="NCBI Taxonomy" id="369401"/>
    <lineage>
        <taxon>Bacteria</taxon>
        <taxon>Pseudomonadati</taxon>
        <taxon>Bacteroidota</taxon>
        <taxon>Flavobacteriia</taxon>
        <taxon>Flavobacteriales</taxon>
        <taxon>Flavobacteriaceae</taxon>
        <taxon>Flaviramulus</taxon>
    </lineage>
</organism>
<dbReference type="InterPro" id="IPR003477">
    <property type="entry name" value="PemK-like"/>
</dbReference>
<sequence length="109" mass="12296">MSYEQGDIVLVPFPFTMGTSSKPRPAIVVSNSIVNKTQDVILAQITSKPRKDLFTYILDTEKLSDSLNLASQVRCHKIFIIEKSTIFKKISKLNDEGITELKSKIFSLF</sequence>
<dbReference type="RefSeq" id="WP_072403781.1">
    <property type="nucleotide sequence ID" value="NZ_FPKV01000015.1"/>
</dbReference>
<dbReference type="AlphaFoldDB" id="A0A1K2ISP1"/>
<dbReference type="Gene3D" id="2.30.30.110">
    <property type="match status" value="1"/>
</dbReference>
<accession>A0A1K2ISP1</accession>
<dbReference type="GO" id="GO:0006402">
    <property type="term" value="P:mRNA catabolic process"/>
    <property type="evidence" value="ECO:0007669"/>
    <property type="project" value="TreeGrafter"/>
</dbReference>